<feature type="region of interest" description="Disordered" evidence="10">
    <location>
        <begin position="1"/>
        <end position="41"/>
    </location>
</feature>
<keyword evidence="4" id="KW-1134">Transmembrane beta strand</keyword>
<protein>
    <recommendedName>
        <fullName evidence="12">Mitochondrial import receptor subunit TOM40 homolog</fullName>
    </recommendedName>
</protein>
<dbReference type="EMBL" id="HBIO01000108">
    <property type="protein sequence ID" value="CAE0455235.1"/>
    <property type="molecule type" value="Transcribed_RNA"/>
</dbReference>
<keyword evidence="5" id="KW-0812">Transmembrane</keyword>
<dbReference type="InterPro" id="IPR027246">
    <property type="entry name" value="Porin_Euk/Tom40"/>
</dbReference>
<dbReference type="InterPro" id="IPR023614">
    <property type="entry name" value="Porin_dom_sf"/>
</dbReference>
<evidence type="ECO:0000256" key="2">
    <source>
        <dbReference type="ARBA" id="ARBA00010510"/>
    </source>
</evidence>
<evidence type="ECO:0000256" key="5">
    <source>
        <dbReference type="ARBA" id="ARBA00022692"/>
    </source>
</evidence>
<dbReference type="PANTHER" id="PTHR10802">
    <property type="entry name" value="MITOCHONDRIAL IMPORT RECEPTOR SUBUNIT TOM40"/>
    <property type="match status" value="1"/>
</dbReference>
<evidence type="ECO:0000256" key="10">
    <source>
        <dbReference type="SAM" id="MobiDB-lite"/>
    </source>
</evidence>
<dbReference type="Gene3D" id="2.40.160.10">
    <property type="entry name" value="Porin"/>
    <property type="match status" value="1"/>
</dbReference>
<evidence type="ECO:0000256" key="6">
    <source>
        <dbReference type="ARBA" id="ARBA00022787"/>
    </source>
</evidence>
<organism evidence="11">
    <name type="scientific">Chaetoceros debilis</name>
    <dbReference type="NCBI Taxonomy" id="122233"/>
    <lineage>
        <taxon>Eukaryota</taxon>
        <taxon>Sar</taxon>
        <taxon>Stramenopiles</taxon>
        <taxon>Ochrophyta</taxon>
        <taxon>Bacillariophyta</taxon>
        <taxon>Coscinodiscophyceae</taxon>
        <taxon>Chaetocerotophycidae</taxon>
        <taxon>Chaetocerotales</taxon>
        <taxon>Chaetocerotaceae</taxon>
        <taxon>Chaetoceros</taxon>
    </lineage>
</organism>
<reference evidence="11" key="1">
    <citation type="submission" date="2021-01" db="EMBL/GenBank/DDBJ databases">
        <authorList>
            <person name="Corre E."/>
            <person name="Pelletier E."/>
            <person name="Niang G."/>
            <person name="Scheremetjew M."/>
            <person name="Finn R."/>
            <person name="Kale V."/>
            <person name="Holt S."/>
            <person name="Cochrane G."/>
            <person name="Meng A."/>
            <person name="Brown T."/>
            <person name="Cohen L."/>
        </authorList>
    </citation>
    <scope>NUCLEOTIDE SEQUENCE</scope>
    <source>
        <strain evidence="11">MM31A-1</strain>
    </source>
</reference>
<sequence length="365" mass="39082">MGTTTSKVRCDAPPLPPPGQTSLPPPEAPPKADEASQSISDAAAAAYVMPTSSIPNPGPYEGATMPSKRITSVDTHEGFKMDIQKMLSPYFVAIHSFGLGMPQPDGKNRSYSFITQVSDDNGIFMTNIDIEKRAVMGRMHRALFGGIAMAKVQCSVSPEGSNDQLLGELDFGGMTWTGNLKYGSMGGGRVYGMNYYQGITQRLAMGGEGMYIAANGNMLSSYTLKYEMPAPAADDELPSSTSSITPEAPPQAQQLENQPSSWMCAQLHPTQGMFNMHYKRVVTPNRVTLGAELNMTPTLESTVMLGAEFNLTRSKVALGIDGTGKLQSTLETKLGRVPGVPTLNFSSEVDFASDSMKFGYGLNVG</sequence>
<comment type="similarity">
    <text evidence="2">Belongs to the Tom40 family.</text>
</comment>
<feature type="compositionally biased region" description="Polar residues" evidence="10">
    <location>
        <begin position="238"/>
        <end position="252"/>
    </location>
</feature>
<name>A0A7S3PTN2_9STRA</name>
<accession>A0A7S3PTN2</accession>
<evidence type="ECO:0000313" key="11">
    <source>
        <dbReference type="EMBL" id="CAE0455235.1"/>
    </source>
</evidence>
<evidence type="ECO:0000256" key="7">
    <source>
        <dbReference type="ARBA" id="ARBA00022927"/>
    </source>
</evidence>
<dbReference type="GO" id="GO:0030150">
    <property type="term" value="P:protein import into mitochondrial matrix"/>
    <property type="evidence" value="ECO:0007669"/>
    <property type="project" value="InterPro"/>
</dbReference>
<gene>
    <name evidence="11" type="ORF">CDEB00056_LOCUS76</name>
</gene>
<dbReference type="GO" id="GO:0008320">
    <property type="term" value="F:protein transmembrane transporter activity"/>
    <property type="evidence" value="ECO:0007669"/>
    <property type="project" value="InterPro"/>
</dbReference>
<feature type="compositionally biased region" description="Pro residues" evidence="10">
    <location>
        <begin position="13"/>
        <end position="29"/>
    </location>
</feature>
<evidence type="ECO:0000256" key="9">
    <source>
        <dbReference type="ARBA" id="ARBA00023136"/>
    </source>
</evidence>
<evidence type="ECO:0000256" key="1">
    <source>
        <dbReference type="ARBA" id="ARBA00004374"/>
    </source>
</evidence>
<dbReference type="Pfam" id="PF01459">
    <property type="entry name" value="Porin_3"/>
    <property type="match status" value="1"/>
</dbReference>
<comment type="subcellular location">
    <subcellularLocation>
        <location evidence="1">Mitochondrion outer membrane</location>
        <topology evidence="1">Multi-pass membrane protein</topology>
    </subcellularLocation>
</comment>
<dbReference type="AlphaFoldDB" id="A0A7S3PTN2"/>
<keyword evidence="9" id="KW-0472">Membrane</keyword>
<dbReference type="InterPro" id="IPR037930">
    <property type="entry name" value="Tom40"/>
</dbReference>
<feature type="region of interest" description="Disordered" evidence="10">
    <location>
        <begin position="232"/>
        <end position="252"/>
    </location>
</feature>
<evidence type="ECO:0008006" key="12">
    <source>
        <dbReference type="Google" id="ProtNLM"/>
    </source>
</evidence>
<evidence type="ECO:0000256" key="4">
    <source>
        <dbReference type="ARBA" id="ARBA00022452"/>
    </source>
</evidence>
<keyword evidence="3" id="KW-0813">Transport</keyword>
<evidence type="ECO:0000256" key="3">
    <source>
        <dbReference type="ARBA" id="ARBA00022448"/>
    </source>
</evidence>
<proteinExistence type="inferred from homology"/>
<dbReference type="GO" id="GO:0005741">
    <property type="term" value="C:mitochondrial outer membrane"/>
    <property type="evidence" value="ECO:0007669"/>
    <property type="project" value="UniProtKB-SubCell"/>
</dbReference>
<keyword evidence="6" id="KW-1000">Mitochondrion outer membrane</keyword>
<keyword evidence="7" id="KW-0653">Protein transport</keyword>
<evidence type="ECO:0000256" key="8">
    <source>
        <dbReference type="ARBA" id="ARBA00023128"/>
    </source>
</evidence>
<keyword evidence="8" id="KW-0496">Mitochondrion</keyword>